<accession>A0A915IS28</accession>
<dbReference type="InterPro" id="IPR017452">
    <property type="entry name" value="GPCR_Rhodpsn_7TM"/>
</dbReference>
<keyword evidence="2 5" id="KW-0812">Transmembrane</keyword>
<sequence length="147" mass="16840">MNSSINVTVERLGTWPTVPVCQMALAFVGLWLNIVSFAALILMHTSTKNTFYLMIISLSIVDMLYLTETLFYSLPCALARRIFLGAIFDRVVGHVDTITWFGQCSHVCFIAFNRFRFTCNTSLEKFDDVFSKTKTLMWLLGLWLFSL</sequence>
<feature type="transmembrane region" description="Helical" evidence="5">
    <location>
        <begin position="23"/>
        <end position="43"/>
    </location>
</feature>
<evidence type="ECO:0000256" key="2">
    <source>
        <dbReference type="ARBA" id="ARBA00022692"/>
    </source>
</evidence>
<protein>
    <submittedName>
        <fullName evidence="8">G-protein coupled receptors family 1 profile domain-containing protein</fullName>
    </submittedName>
</protein>
<dbReference type="WBParaSite" id="nRc.2.0.1.t16184-RA">
    <property type="protein sequence ID" value="nRc.2.0.1.t16184-RA"/>
    <property type="gene ID" value="nRc.2.0.1.g16184"/>
</dbReference>
<dbReference type="Pfam" id="PF10328">
    <property type="entry name" value="7TM_GPCR_Srx"/>
    <property type="match status" value="1"/>
</dbReference>
<reference evidence="8" key="1">
    <citation type="submission" date="2022-11" db="UniProtKB">
        <authorList>
            <consortium name="WormBaseParasite"/>
        </authorList>
    </citation>
    <scope>IDENTIFICATION</scope>
</reference>
<evidence type="ECO:0000256" key="3">
    <source>
        <dbReference type="ARBA" id="ARBA00022989"/>
    </source>
</evidence>
<dbReference type="InterPro" id="IPR019430">
    <property type="entry name" value="7TM_GPCR_serpentine_rcpt_Srx"/>
</dbReference>
<dbReference type="GO" id="GO:0016020">
    <property type="term" value="C:membrane"/>
    <property type="evidence" value="ECO:0007669"/>
    <property type="project" value="UniProtKB-SubCell"/>
</dbReference>
<keyword evidence="7" id="KW-1185">Reference proteome</keyword>
<name>A0A915IS28_ROMCU</name>
<evidence type="ECO:0000256" key="1">
    <source>
        <dbReference type="ARBA" id="ARBA00004370"/>
    </source>
</evidence>
<evidence type="ECO:0000313" key="8">
    <source>
        <dbReference type="WBParaSite" id="nRc.2.0.1.t16184-RA"/>
    </source>
</evidence>
<keyword evidence="4 5" id="KW-0472">Membrane</keyword>
<feature type="transmembrane region" description="Helical" evidence="5">
    <location>
        <begin position="50"/>
        <end position="74"/>
    </location>
</feature>
<organism evidence="7 8">
    <name type="scientific">Romanomermis culicivorax</name>
    <name type="common">Nematode worm</name>
    <dbReference type="NCBI Taxonomy" id="13658"/>
    <lineage>
        <taxon>Eukaryota</taxon>
        <taxon>Metazoa</taxon>
        <taxon>Ecdysozoa</taxon>
        <taxon>Nematoda</taxon>
        <taxon>Enoplea</taxon>
        <taxon>Dorylaimia</taxon>
        <taxon>Mermithida</taxon>
        <taxon>Mermithoidea</taxon>
        <taxon>Mermithidae</taxon>
        <taxon>Romanomermis</taxon>
    </lineage>
</organism>
<dbReference type="PANTHER" id="PTHR22718:SF11">
    <property type="entry name" value="7TM GPCR SERPENTINE RECEPTOR CLASS X (SRX) DOMAIN-CONTAINING PROTEIN"/>
    <property type="match status" value="1"/>
</dbReference>
<dbReference type="PANTHER" id="PTHR22718">
    <property type="entry name" value="SERPENTINE RECEPTOR, CLASS X"/>
    <property type="match status" value="1"/>
</dbReference>
<dbReference type="PROSITE" id="PS50262">
    <property type="entry name" value="G_PROTEIN_RECEP_F1_2"/>
    <property type="match status" value="1"/>
</dbReference>
<evidence type="ECO:0000259" key="6">
    <source>
        <dbReference type="PROSITE" id="PS50262"/>
    </source>
</evidence>
<dbReference type="SUPFAM" id="SSF81321">
    <property type="entry name" value="Family A G protein-coupled receptor-like"/>
    <property type="match status" value="1"/>
</dbReference>
<feature type="domain" description="G-protein coupled receptors family 1 profile" evidence="6">
    <location>
        <begin position="32"/>
        <end position="147"/>
    </location>
</feature>
<comment type="subcellular location">
    <subcellularLocation>
        <location evidence="1">Membrane</location>
    </subcellularLocation>
</comment>
<dbReference type="AlphaFoldDB" id="A0A915IS28"/>
<dbReference type="Proteomes" id="UP000887565">
    <property type="component" value="Unplaced"/>
</dbReference>
<dbReference type="Gene3D" id="1.20.1070.10">
    <property type="entry name" value="Rhodopsin 7-helix transmembrane proteins"/>
    <property type="match status" value="1"/>
</dbReference>
<dbReference type="CDD" id="cd00637">
    <property type="entry name" value="7tm_classA_rhodopsin-like"/>
    <property type="match status" value="1"/>
</dbReference>
<proteinExistence type="predicted"/>
<evidence type="ECO:0000256" key="5">
    <source>
        <dbReference type="SAM" id="Phobius"/>
    </source>
</evidence>
<evidence type="ECO:0000313" key="7">
    <source>
        <dbReference type="Proteomes" id="UP000887565"/>
    </source>
</evidence>
<evidence type="ECO:0000256" key="4">
    <source>
        <dbReference type="ARBA" id="ARBA00023136"/>
    </source>
</evidence>
<keyword evidence="3 5" id="KW-1133">Transmembrane helix</keyword>